<dbReference type="InterPro" id="IPR012337">
    <property type="entry name" value="RNaseH-like_sf"/>
</dbReference>
<evidence type="ECO:0000313" key="11">
    <source>
        <dbReference type="EMBL" id="KIH89021.1"/>
    </source>
</evidence>
<dbReference type="Gene3D" id="3.30.420.10">
    <property type="entry name" value="Ribonuclease H-like superfamily/Ribonuclease H"/>
    <property type="match status" value="1"/>
</dbReference>
<dbReference type="PANTHER" id="PTHR12124">
    <property type="entry name" value="POLYMYOSITIS/SCLERODERMA AUTOANTIGEN-RELATED"/>
    <property type="match status" value="1"/>
</dbReference>
<dbReference type="InterPro" id="IPR045092">
    <property type="entry name" value="Rrp6-like"/>
</dbReference>
<keyword evidence="3" id="KW-0540">Nuclease</keyword>
<dbReference type="SMART" id="SM00341">
    <property type="entry name" value="HRDC"/>
    <property type="match status" value="1"/>
</dbReference>
<feature type="compositionally biased region" description="Acidic residues" evidence="9">
    <location>
        <begin position="701"/>
        <end position="713"/>
    </location>
</feature>
<dbReference type="FunFam" id="3.30.420.10:FF:000059">
    <property type="entry name" value="Exosome complex exonuclease Rrp6"/>
    <property type="match status" value="1"/>
</dbReference>
<feature type="region of interest" description="Disordered" evidence="9">
    <location>
        <begin position="115"/>
        <end position="148"/>
    </location>
</feature>
<dbReference type="GO" id="GO:0071040">
    <property type="term" value="P:nuclear polyadenylation-dependent antisense transcript catabolic process"/>
    <property type="evidence" value="ECO:0007669"/>
    <property type="project" value="TreeGrafter"/>
</dbReference>
<evidence type="ECO:0000259" key="10">
    <source>
        <dbReference type="PROSITE" id="PS50967"/>
    </source>
</evidence>
<evidence type="ECO:0000313" key="12">
    <source>
        <dbReference type="Proteomes" id="UP000031575"/>
    </source>
</evidence>
<feature type="region of interest" description="Disordered" evidence="9">
    <location>
        <begin position="829"/>
        <end position="860"/>
    </location>
</feature>
<dbReference type="GO" id="GO:0003727">
    <property type="term" value="F:single-stranded RNA binding"/>
    <property type="evidence" value="ECO:0007669"/>
    <property type="project" value="TreeGrafter"/>
</dbReference>
<dbReference type="Pfam" id="PF00570">
    <property type="entry name" value="HRDC"/>
    <property type="match status" value="1"/>
</dbReference>
<evidence type="ECO:0000256" key="6">
    <source>
        <dbReference type="ARBA" id="ARBA00022839"/>
    </source>
</evidence>
<dbReference type="GO" id="GO:0071037">
    <property type="term" value="P:nuclear polyadenylation-dependent snRNA catabolic process"/>
    <property type="evidence" value="ECO:0007669"/>
    <property type="project" value="TreeGrafter"/>
</dbReference>
<dbReference type="Pfam" id="PF01612">
    <property type="entry name" value="DNA_pol_A_exo1"/>
    <property type="match status" value="1"/>
</dbReference>
<accession>A0A0C2IIL5</accession>
<evidence type="ECO:0000256" key="3">
    <source>
        <dbReference type="ARBA" id="ARBA00022722"/>
    </source>
</evidence>
<dbReference type="GO" id="GO:0071044">
    <property type="term" value="P:histone mRNA catabolic process"/>
    <property type="evidence" value="ECO:0007669"/>
    <property type="project" value="TreeGrafter"/>
</dbReference>
<keyword evidence="7" id="KW-0539">Nucleus</keyword>
<dbReference type="GO" id="GO:0071036">
    <property type="term" value="P:nuclear polyadenylation-dependent snoRNA catabolic process"/>
    <property type="evidence" value="ECO:0007669"/>
    <property type="project" value="TreeGrafter"/>
</dbReference>
<keyword evidence="2" id="KW-0698">rRNA processing</keyword>
<dbReference type="Gene3D" id="1.10.150.80">
    <property type="entry name" value="HRDC domain"/>
    <property type="match status" value="1"/>
</dbReference>
<keyword evidence="5" id="KW-0271">Exosome</keyword>
<comment type="similarity">
    <text evidence="8">Belongs to the exosome component 10/RRP6 family.</text>
</comment>
<keyword evidence="4" id="KW-0378">Hydrolase</keyword>
<dbReference type="InterPro" id="IPR036397">
    <property type="entry name" value="RNaseH_sf"/>
</dbReference>
<dbReference type="AlphaFoldDB" id="A0A0C2IIL5"/>
<dbReference type="InterPro" id="IPR002121">
    <property type="entry name" value="HRDC_dom"/>
</dbReference>
<comment type="subcellular location">
    <subcellularLocation>
        <location evidence="1">Nucleus</location>
    </subcellularLocation>
</comment>
<feature type="region of interest" description="Disordered" evidence="9">
    <location>
        <begin position="644"/>
        <end position="814"/>
    </location>
</feature>
<dbReference type="Proteomes" id="UP000031575">
    <property type="component" value="Unassembled WGS sequence"/>
</dbReference>
<dbReference type="SUPFAM" id="SSF47819">
    <property type="entry name" value="HRDC-like"/>
    <property type="match status" value="1"/>
</dbReference>
<dbReference type="HOGENOM" id="CLU_010129_0_1_1"/>
<dbReference type="GO" id="GO:0000176">
    <property type="term" value="C:nuclear exosome (RNase complex)"/>
    <property type="evidence" value="ECO:0007669"/>
    <property type="project" value="InterPro"/>
</dbReference>
<feature type="region of interest" description="Disordered" evidence="9">
    <location>
        <begin position="605"/>
        <end position="624"/>
    </location>
</feature>
<keyword evidence="12" id="KW-1185">Reference proteome</keyword>
<dbReference type="GO" id="GO:0000166">
    <property type="term" value="F:nucleotide binding"/>
    <property type="evidence" value="ECO:0007669"/>
    <property type="project" value="InterPro"/>
</dbReference>
<feature type="compositionally biased region" description="Low complexity" evidence="9">
    <location>
        <begin position="679"/>
        <end position="695"/>
    </location>
</feature>
<feature type="compositionally biased region" description="Basic and acidic residues" evidence="9">
    <location>
        <begin position="115"/>
        <end position="127"/>
    </location>
</feature>
<feature type="domain" description="HRDC" evidence="10">
    <location>
        <begin position="463"/>
        <end position="543"/>
    </location>
</feature>
<sequence>MDSEDFKAQQQKIHAALVAVNRSVNGIASEDLTFLRTVNPSVAGELDEQAARLLRLSNGLLKSAAGATGKRAAPQLDDADDVDLNWRGVVDVIDGLLEKADTTLDEYTGLLKRKDAPTAEGGSDSKKPKQQGAGATGASGAGTDRLDWNIRRANIPKPQELFERKPDNFDKGPWKPILTTKPHAIVPLEDSLTTFVDEYNLTQFKHPYEAEIKQLHYPEAVHKSHEPILYQPVESTSAVWVDTFEGVEAMLAELREADVIAVDLEHHDFRTYNGLLSLMQVSTRTKDWIVDTLQPWRHRLEILNEVFADPTKLKVFHGASSDIVWLQRDLGLYVVGLFDTYFACDCLEYSKRSLAFLLERFVNFDADKKYQMADWRIRPLPEEMLYYARSDTHYLLYIYDMVRNELASKSDRTNPEKDLTSYVLKKSKEVSLSRHEALLCDPETGMGARGWLNTLLKTYTLLSGEQFAVYRALYQWRDDLARRLDESPGFLMPVRVLSDIARILPPDRKALLSLLHNTARVTKSSMNEIFTLIQDAQARGATGPTSIEFLRSDAVGALVKANRHLNFSASHAAGTSTGAALEKPKTVEPLPNVTELRSTFSQLWGKKPIGGKRDGSTGGEEAGGVPIEAPWFVQAAISITADGAAPPTVAPAPNPAPASKPIPSEDYIEFLSPAQKAQPARPEAADATPAAPAPAEKVDEMNEDEADEEEDEGAFTLKWGKKDGKAAASAADNKKFLSEAQKQKQLRKKEKKEARRAAKRSKSESAGSGLEIGTGGEEGATTQTSDSDGGGARIDATENDDEAMADGVENNSDFVPFNYDTAGSVLHPKKTAADKKSPANAKKVFNPYGSKGDDGPKAARRMHFEKMGKTGTFKK</sequence>
<dbReference type="VEuPathDB" id="FungiDB:SPBR_06629"/>
<dbReference type="EMBL" id="AWTV01000009">
    <property type="protein sequence ID" value="KIH89021.1"/>
    <property type="molecule type" value="Genomic_DNA"/>
</dbReference>
<dbReference type="CDD" id="cd06147">
    <property type="entry name" value="Rrp6p_like_exo"/>
    <property type="match status" value="1"/>
</dbReference>
<dbReference type="InterPro" id="IPR049559">
    <property type="entry name" value="Rrp6p-like_exo"/>
</dbReference>
<dbReference type="GO" id="GO:0071051">
    <property type="term" value="P:poly(A)-dependent snoRNA 3'-end processing"/>
    <property type="evidence" value="ECO:0007669"/>
    <property type="project" value="TreeGrafter"/>
</dbReference>
<organism evidence="11 12">
    <name type="scientific">Sporothrix brasiliensis 5110</name>
    <dbReference type="NCBI Taxonomy" id="1398154"/>
    <lineage>
        <taxon>Eukaryota</taxon>
        <taxon>Fungi</taxon>
        <taxon>Dikarya</taxon>
        <taxon>Ascomycota</taxon>
        <taxon>Pezizomycotina</taxon>
        <taxon>Sordariomycetes</taxon>
        <taxon>Sordariomycetidae</taxon>
        <taxon>Ophiostomatales</taxon>
        <taxon>Ophiostomataceae</taxon>
        <taxon>Sporothrix</taxon>
    </lineage>
</organism>
<feature type="compositionally biased region" description="Pro residues" evidence="9">
    <location>
        <begin position="648"/>
        <end position="660"/>
    </location>
</feature>
<dbReference type="GO" id="GO:0071039">
    <property type="term" value="P:nuclear polyadenylation-dependent CUT catabolic process"/>
    <property type="evidence" value="ECO:0007669"/>
    <property type="project" value="TreeGrafter"/>
</dbReference>
<dbReference type="GeneID" id="63679806"/>
<dbReference type="InterPro" id="IPR010997">
    <property type="entry name" value="HRDC-like_sf"/>
</dbReference>
<dbReference type="SUPFAM" id="SSF53098">
    <property type="entry name" value="Ribonuclease H-like"/>
    <property type="match status" value="1"/>
</dbReference>
<evidence type="ECO:0000256" key="1">
    <source>
        <dbReference type="ARBA" id="ARBA00004123"/>
    </source>
</evidence>
<comment type="caution">
    <text evidence="11">The sequence shown here is derived from an EMBL/GenBank/DDBJ whole genome shotgun (WGS) entry which is preliminary data.</text>
</comment>
<dbReference type="InterPro" id="IPR044876">
    <property type="entry name" value="HRDC_dom_sf"/>
</dbReference>
<dbReference type="GO" id="GO:0000467">
    <property type="term" value="P:exonucleolytic trimming to generate mature 3'-end of 5.8S rRNA from tricistronic rRNA transcript (SSU-rRNA, 5.8S rRNA, LSU-rRNA)"/>
    <property type="evidence" value="ECO:0007669"/>
    <property type="project" value="InterPro"/>
</dbReference>
<evidence type="ECO:0000256" key="8">
    <source>
        <dbReference type="ARBA" id="ARBA00043957"/>
    </source>
</evidence>
<dbReference type="OrthoDB" id="2250022at2759"/>
<dbReference type="PROSITE" id="PS50967">
    <property type="entry name" value="HRDC"/>
    <property type="match status" value="1"/>
</dbReference>
<dbReference type="GO" id="GO:0071038">
    <property type="term" value="P:TRAMP-dependent tRNA surveillance pathway"/>
    <property type="evidence" value="ECO:0007669"/>
    <property type="project" value="TreeGrafter"/>
</dbReference>
<dbReference type="GO" id="GO:0000175">
    <property type="term" value="F:3'-5'-RNA exonuclease activity"/>
    <property type="evidence" value="ECO:0007669"/>
    <property type="project" value="InterPro"/>
</dbReference>
<dbReference type="InterPro" id="IPR002562">
    <property type="entry name" value="3'-5'_exonuclease_dom"/>
</dbReference>
<reference evidence="11 12" key="1">
    <citation type="journal article" date="2014" name="BMC Genomics">
        <title>Comparative genomics of the major fungal agents of human and animal Sporotrichosis: Sporothrix schenckii and Sporothrix brasiliensis.</title>
        <authorList>
            <person name="Teixeira M.M."/>
            <person name="de Almeida L.G."/>
            <person name="Kubitschek-Barreira P."/>
            <person name="Alves F.L."/>
            <person name="Kioshima E.S."/>
            <person name="Abadio A.K."/>
            <person name="Fernandes L."/>
            <person name="Derengowski L.S."/>
            <person name="Ferreira K.S."/>
            <person name="Souza R.C."/>
            <person name="Ruiz J.C."/>
            <person name="de Andrade N.C."/>
            <person name="Paes H.C."/>
            <person name="Nicola A.M."/>
            <person name="Albuquerque P."/>
            <person name="Gerber A.L."/>
            <person name="Martins V.P."/>
            <person name="Peconick L.D."/>
            <person name="Neto A.V."/>
            <person name="Chaucanez C.B."/>
            <person name="Silva P.A."/>
            <person name="Cunha O.L."/>
            <person name="de Oliveira F.F."/>
            <person name="dos Santos T.C."/>
            <person name="Barros A.L."/>
            <person name="Soares M.A."/>
            <person name="de Oliveira L.M."/>
            <person name="Marini M.M."/>
            <person name="Villalobos-Duno H."/>
            <person name="Cunha M.M."/>
            <person name="de Hoog S."/>
            <person name="da Silveira J.F."/>
            <person name="Henrissat B."/>
            <person name="Nino-Vega G.A."/>
            <person name="Cisalpino P.S."/>
            <person name="Mora-Montes H.M."/>
            <person name="Almeida S.R."/>
            <person name="Stajich J.E."/>
            <person name="Lopes-Bezerra L.M."/>
            <person name="Vasconcelos A.T."/>
            <person name="Felipe M.S."/>
        </authorList>
    </citation>
    <scope>NUCLEOTIDE SEQUENCE [LARGE SCALE GENOMIC DNA]</scope>
    <source>
        <strain evidence="11 12">5110</strain>
    </source>
</reference>
<evidence type="ECO:0000256" key="5">
    <source>
        <dbReference type="ARBA" id="ARBA00022835"/>
    </source>
</evidence>
<dbReference type="PANTHER" id="PTHR12124:SF47">
    <property type="entry name" value="EXOSOME COMPONENT 10"/>
    <property type="match status" value="1"/>
</dbReference>
<evidence type="ECO:0000256" key="7">
    <source>
        <dbReference type="ARBA" id="ARBA00023242"/>
    </source>
</evidence>
<dbReference type="GO" id="GO:0005730">
    <property type="term" value="C:nucleolus"/>
    <property type="evidence" value="ECO:0007669"/>
    <property type="project" value="TreeGrafter"/>
</dbReference>
<dbReference type="RefSeq" id="XP_040617031.1">
    <property type="nucleotide sequence ID" value="XM_040764885.1"/>
</dbReference>
<evidence type="ECO:0000256" key="9">
    <source>
        <dbReference type="SAM" id="MobiDB-lite"/>
    </source>
</evidence>
<feature type="compositionally biased region" description="Basic and acidic residues" evidence="9">
    <location>
        <begin position="851"/>
        <end position="860"/>
    </location>
</feature>
<dbReference type="Pfam" id="PF08066">
    <property type="entry name" value="PMC2NT"/>
    <property type="match status" value="1"/>
</dbReference>
<dbReference type="SMART" id="SM00474">
    <property type="entry name" value="35EXOc"/>
    <property type="match status" value="1"/>
</dbReference>
<dbReference type="InterPro" id="IPR012588">
    <property type="entry name" value="Exosome-assoc_fac_Rrp6_N"/>
</dbReference>
<name>A0A0C2IIL5_9PEZI</name>
<proteinExistence type="inferred from homology"/>
<evidence type="ECO:0000256" key="4">
    <source>
        <dbReference type="ARBA" id="ARBA00022801"/>
    </source>
</evidence>
<protein>
    <submittedName>
        <fullName evidence="11">Exosome complex exonuclease RRP6</fullName>
    </submittedName>
</protein>
<evidence type="ECO:0000256" key="2">
    <source>
        <dbReference type="ARBA" id="ARBA00022552"/>
    </source>
</evidence>
<keyword evidence="6 11" id="KW-0269">Exonuclease</keyword>
<gene>
    <name evidence="11" type="ORF">SPBR_06629</name>
</gene>
<dbReference type="GO" id="GO:0071035">
    <property type="term" value="P:nuclear polyadenylation-dependent rRNA catabolic process"/>
    <property type="evidence" value="ECO:0007669"/>
    <property type="project" value="TreeGrafter"/>
</dbReference>